<dbReference type="Proteomes" id="UP000241546">
    <property type="component" value="Unassembled WGS sequence"/>
</dbReference>
<feature type="region of interest" description="Disordered" evidence="1">
    <location>
        <begin position="180"/>
        <end position="207"/>
    </location>
</feature>
<dbReference type="InterPro" id="IPR053044">
    <property type="entry name" value="Metallo-hydrolase/TatD-type"/>
</dbReference>
<keyword evidence="2" id="KW-0378">Hydrolase</keyword>
<dbReference type="InterPro" id="IPR032466">
    <property type="entry name" value="Metal_Hydrolase"/>
</dbReference>
<dbReference type="AlphaFoldDB" id="A0A2T4B402"/>
<dbReference type="PANTHER" id="PTHR47345:SF1">
    <property type="entry name" value="CUT9-INTERACTING PROTEIN SCN1"/>
    <property type="match status" value="1"/>
</dbReference>
<proteinExistence type="predicted"/>
<evidence type="ECO:0000256" key="1">
    <source>
        <dbReference type="SAM" id="MobiDB-lite"/>
    </source>
</evidence>
<dbReference type="GO" id="GO:0016788">
    <property type="term" value="F:hydrolase activity, acting on ester bonds"/>
    <property type="evidence" value="ECO:0007669"/>
    <property type="project" value="InterPro"/>
</dbReference>
<dbReference type="EMBL" id="KZ680218">
    <property type="protein sequence ID" value="PTB63978.1"/>
    <property type="molecule type" value="Genomic_DNA"/>
</dbReference>
<dbReference type="InterPro" id="IPR001130">
    <property type="entry name" value="TatD-like"/>
</dbReference>
<evidence type="ECO:0000313" key="3">
    <source>
        <dbReference type="Proteomes" id="UP000241546"/>
    </source>
</evidence>
<feature type="compositionally biased region" description="Basic and acidic residues" evidence="1">
    <location>
        <begin position="297"/>
        <end position="310"/>
    </location>
</feature>
<keyword evidence="3" id="KW-1185">Reference proteome</keyword>
<evidence type="ECO:0000313" key="2">
    <source>
        <dbReference type="EMBL" id="PTB63978.1"/>
    </source>
</evidence>
<dbReference type="Pfam" id="PF01026">
    <property type="entry name" value="TatD_DNase"/>
    <property type="match status" value="1"/>
</dbReference>
<sequence>NDPFPWHLGAYDAHCHPTDTMASLSPSSVAALRTRVLAIMATRSQDQQLVADVAAEHGVKATDPDSESDSSAPKACKVVPAFGWHPWFSYQLYDDTVQNPTYNYRPSSSSTEGHDASAEQEEDAKINHYMAVLSPKPEDRSFLSSLPTPTPLSSLIASTREYLTSFPLALVGEVGLDKGFRLPQQRPPGDDDYSRDENLTPGGREGRLLSPFRVRMQHQQAVLQAQLRLAGEMGRAVSVHGVQAHGVLYDTIAACWKGHEKKVLSRRDNKRIAPGAEESSDDDDDDDDDETASDNNDGSKAKKKKEEKSVGGKPFPPRICLHSYSGSADMLKQWFHPAVPSTIFASFSTGVNMSGGGGKDKLAGVVRAVPDDRVLVESDMHAAGEEAEALLEDMYRFVCEVKGWGLDEGVERIGRNFCRFIHG</sequence>
<protein>
    <submittedName>
        <fullName evidence="2">Metallo-dependent hydrolase</fullName>
    </submittedName>
</protein>
<feature type="compositionally biased region" description="Acidic residues" evidence="1">
    <location>
        <begin position="278"/>
        <end position="292"/>
    </location>
</feature>
<name>A0A2T4B402_9HYPO</name>
<dbReference type="Gene3D" id="3.20.20.140">
    <property type="entry name" value="Metal-dependent hydrolases"/>
    <property type="match status" value="1"/>
</dbReference>
<dbReference type="SUPFAM" id="SSF51556">
    <property type="entry name" value="Metallo-dependent hydrolases"/>
    <property type="match status" value="1"/>
</dbReference>
<dbReference type="GeneID" id="36597199"/>
<organism evidence="2 3">
    <name type="scientific">Trichoderma citrinoviride</name>
    <dbReference type="NCBI Taxonomy" id="58853"/>
    <lineage>
        <taxon>Eukaryota</taxon>
        <taxon>Fungi</taxon>
        <taxon>Dikarya</taxon>
        <taxon>Ascomycota</taxon>
        <taxon>Pezizomycotina</taxon>
        <taxon>Sordariomycetes</taxon>
        <taxon>Hypocreomycetidae</taxon>
        <taxon>Hypocreales</taxon>
        <taxon>Hypocreaceae</taxon>
        <taxon>Trichoderma</taxon>
    </lineage>
</organism>
<dbReference type="PANTHER" id="PTHR47345">
    <property type="entry name" value="CUT9-INTERACTING PROTEIN SCN1"/>
    <property type="match status" value="1"/>
</dbReference>
<feature type="region of interest" description="Disordered" evidence="1">
    <location>
        <begin position="264"/>
        <end position="314"/>
    </location>
</feature>
<gene>
    <name evidence="2" type="ORF">BBK36DRAFT_1095811</name>
</gene>
<dbReference type="OrthoDB" id="413993at2759"/>
<dbReference type="RefSeq" id="XP_024747298.1">
    <property type="nucleotide sequence ID" value="XM_024889080.1"/>
</dbReference>
<feature type="non-terminal residue" evidence="2">
    <location>
        <position position="1"/>
    </location>
</feature>
<feature type="non-terminal residue" evidence="2">
    <location>
        <position position="423"/>
    </location>
</feature>
<reference evidence="3" key="1">
    <citation type="submission" date="2016-07" db="EMBL/GenBank/DDBJ databases">
        <title>Multiple horizontal gene transfer events from other fungi enriched the ability of initially mycotrophic Trichoderma (Ascomycota) to feed on dead plant biomass.</title>
        <authorList>
            <consortium name="DOE Joint Genome Institute"/>
            <person name="Atanasova L."/>
            <person name="Chenthamara K."/>
            <person name="Zhang J."/>
            <person name="Grujic M."/>
            <person name="Henrissat B."/>
            <person name="Kuo A."/>
            <person name="Aerts A."/>
            <person name="Salamov A."/>
            <person name="Lipzen A."/>
            <person name="Labutti K."/>
            <person name="Barry K."/>
            <person name="Miao Y."/>
            <person name="Rahimi M.J."/>
            <person name="Shen Q."/>
            <person name="Grigoriev I.V."/>
            <person name="Kubicek C.P."/>
            <person name="Druzhinina I.S."/>
        </authorList>
    </citation>
    <scope>NUCLEOTIDE SEQUENCE [LARGE SCALE GENOMIC DNA]</scope>
    <source>
        <strain evidence="3">TUCIM 6016</strain>
    </source>
</reference>
<accession>A0A2T4B402</accession>